<dbReference type="Proteomes" id="UP000095286">
    <property type="component" value="Unplaced"/>
</dbReference>
<accession>A0AC35TM67</accession>
<organism evidence="1 2">
    <name type="scientific">Rhabditophanes sp. KR3021</name>
    <dbReference type="NCBI Taxonomy" id="114890"/>
    <lineage>
        <taxon>Eukaryota</taxon>
        <taxon>Metazoa</taxon>
        <taxon>Ecdysozoa</taxon>
        <taxon>Nematoda</taxon>
        <taxon>Chromadorea</taxon>
        <taxon>Rhabditida</taxon>
        <taxon>Tylenchina</taxon>
        <taxon>Panagrolaimomorpha</taxon>
        <taxon>Strongyloidoidea</taxon>
        <taxon>Alloionematidae</taxon>
        <taxon>Rhabditophanes</taxon>
    </lineage>
</organism>
<protein>
    <submittedName>
        <fullName evidence="2">CUE domain-containing protein</fullName>
    </submittedName>
</protein>
<reference evidence="2" key="1">
    <citation type="submission" date="2016-11" db="UniProtKB">
        <authorList>
            <consortium name="WormBaseParasite"/>
        </authorList>
    </citation>
    <scope>IDENTIFICATION</scope>
    <source>
        <strain evidence="2">KR3021</strain>
    </source>
</reference>
<name>A0AC35TM67_9BILA</name>
<evidence type="ECO:0000313" key="1">
    <source>
        <dbReference type="Proteomes" id="UP000095286"/>
    </source>
</evidence>
<sequence>MSGHTNNYGATERNDEMEYHEAMNYFCAMFPGLPRSVIEITARKRNGIIDLMLEDLLKYSEKYVNNRKEVNVVKNDTSNDEAIARMMQNEEFRRFAAADREFRDVVRRDRMHESSSSGSGRISERENYILPVPNGPAVDYSDSSIPNGPMMSDSSSRSRSFTTKISDKIKNFRKQSSSGSFPSQGPVPMYEQEHSSYQHIDAPYEYENEFKNYQNPSRVKEMGKASKDKIMKLMAKFKANQDIGKHYDY</sequence>
<proteinExistence type="predicted"/>
<evidence type="ECO:0000313" key="2">
    <source>
        <dbReference type="WBParaSite" id="RSKR_0000222900.1"/>
    </source>
</evidence>
<dbReference type="WBParaSite" id="RSKR_0000222900.1">
    <property type="protein sequence ID" value="RSKR_0000222900.1"/>
    <property type="gene ID" value="RSKR_0000222900"/>
</dbReference>